<feature type="compositionally biased region" description="Basic and acidic residues" evidence="2">
    <location>
        <begin position="1121"/>
        <end position="1130"/>
    </location>
</feature>
<dbReference type="Proteomes" id="UP000027002">
    <property type="component" value="Chromosome 6"/>
</dbReference>
<feature type="coiled-coil region" evidence="1">
    <location>
        <begin position="83"/>
        <end position="110"/>
    </location>
</feature>
<feature type="coiled-coil region" evidence="1">
    <location>
        <begin position="143"/>
        <end position="209"/>
    </location>
</feature>
<accession>A0A8E5HX74</accession>
<feature type="region of interest" description="Disordered" evidence="2">
    <location>
        <begin position="1035"/>
        <end position="1060"/>
    </location>
</feature>
<dbReference type="OrthoDB" id="2149224at2759"/>
<feature type="region of interest" description="Disordered" evidence="2">
    <location>
        <begin position="1077"/>
        <end position="1203"/>
    </location>
</feature>
<feature type="compositionally biased region" description="Basic and acidic residues" evidence="2">
    <location>
        <begin position="1245"/>
        <end position="1260"/>
    </location>
</feature>
<gene>
    <name evidence="4" type="ORF">UV8b_07516</name>
</gene>
<dbReference type="GO" id="GO:0005543">
    <property type="term" value="F:phospholipid binding"/>
    <property type="evidence" value="ECO:0007669"/>
    <property type="project" value="InterPro"/>
</dbReference>
<feature type="region of interest" description="Disordered" evidence="2">
    <location>
        <begin position="215"/>
        <end position="301"/>
    </location>
</feature>
<feature type="region of interest" description="Disordered" evidence="2">
    <location>
        <begin position="460"/>
        <end position="482"/>
    </location>
</feature>
<name>A0A8E5HX74_USTVR</name>
<dbReference type="GO" id="GO:0032065">
    <property type="term" value="P:maintenance of protein location in cell cortex"/>
    <property type="evidence" value="ECO:0007669"/>
    <property type="project" value="InterPro"/>
</dbReference>
<feature type="region of interest" description="Disordered" evidence="2">
    <location>
        <begin position="1"/>
        <end position="59"/>
    </location>
</feature>
<feature type="region of interest" description="Disordered" evidence="2">
    <location>
        <begin position="682"/>
        <end position="718"/>
    </location>
</feature>
<dbReference type="GO" id="GO:0005739">
    <property type="term" value="C:mitochondrion"/>
    <property type="evidence" value="ECO:0007669"/>
    <property type="project" value="TreeGrafter"/>
</dbReference>
<feature type="compositionally biased region" description="Pro residues" evidence="2">
    <location>
        <begin position="417"/>
        <end position="426"/>
    </location>
</feature>
<dbReference type="GO" id="GO:0015631">
    <property type="term" value="F:tubulin binding"/>
    <property type="evidence" value="ECO:0007669"/>
    <property type="project" value="TreeGrafter"/>
</dbReference>
<reference evidence="4" key="1">
    <citation type="submission" date="2020-03" db="EMBL/GenBank/DDBJ databases">
        <title>A mixture of massive structural variations and highly conserved coding sequences in Ustilaginoidea virens genome.</title>
        <authorList>
            <person name="Zhang K."/>
            <person name="Zhao Z."/>
            <person name="Zhang Z."/>
            <person name="Li Y."/>
            <person name="Hsiang T."/>
            <person name="Sun W."/>
        </authorList>
    </citation>
    <scope>NUCLEOTIDE SEQUENCE</scope>
    <source>
        <strain evidence="4">UV-8b</strain>
    </source>
</reference>
<feature type="compositionally biased region" description="Basic and acidic residues" evidence="2">
    <location>
        <begin position="687"/>
        <end position="696"/>
    </location>
</feature>
<dbReference type="KEGG" id="uvi:66068293"/>
<keyword evidence="5" id="KW-1185">Reference proteome</keyword>
<dbReference type="Pfam" id="PF12814">
    <property type="entry name" value="Mcp5_PH"/>
    <property type="match status" value="1"/>
</dbReference>
<protein>
    <recommendedName>
        <fullName evidence="3">Pleckstrin homology domain-containing protein</fullName>
    </recommendedName>
</protein>
<evidence type="ECO:0000259" key="3">
    <source>
        <dbReference type="Pfam" id="PF12814"/>
    </source>
</evidence>
<feature type="compositionally biased region" description="Low complexity" evidence="2">
    <location>
        <begin position="1080"/>
        <end position="1108"/>
    </location>
</feature>
<evidence type="ECO:0000313" key="4">
    <source>
        <dbReference type="EMBL" id="QUC23275.1"/>
    </source>
</evidence>
<sequence>MGEWETDCATPPIPPRSKQSGRRPMTPATRGTSSSAMSPDFPEKRSSRDDTNEESISILDPRRFTPTLHANLVSEILALRRDQDEKIRQIESLETALLSVKEEHEHLQENLIISSKENRSLKRQISLLEDGTASAMGELARQRDEAVDSVAETKKRLESAQKKIRDQEDDSQRVHELLVQEKDQWEDERRKYERKLHIAESRLRMILDEVAVHQSRRMSVGPATQLPEDQVGGEDSDTESNRTRSLTSSIRHSLLNGPVLHPGNSLADELNFDDDDRTDADGRESVLSQHSSPKHVRSCSRESGAGRFRHVNYSTEGLRRSGCVARSRLFMNPAVWEALEGEDGAPVVSQMIRGKHYVDAGVQYSRPPSPEVPRCKSPTTETSGQCIKTTDRALTIEPPKAGNRMISTSAQTSDLPMSPPKTPQSPIPDLDGPTHKSVPMVTASTQTEEAAAVLRASVDNSFSRPTPSPPPLEIPTISIQPPTSRPMTPGEIRLPQHFKQFGCQVNLSYAVPMSDASVQTEGIHVDKRLALLPPHLQPSAISSRPTSPNTFRATPDHDSASISAKVPPRNPRRVRNSLDQDDFPSSPVTSLKSYLTQADDLESSSKGGGTAARRMNHNLSSIFAGFDTASSDEGDVFGDLDRSDAEFPTALSAPRPPPVSAGVIKRGSLGTATCAEQAGPKFGVLNSDKETQDEGHSQGLSRTYGRATAPAPPSPPGCADLDSAIRKASVIQNGICCQQSPPIGFSPVDGQCPPYPIPNRESSRRSQIGLNSPSEGQASPTGRQPWHRRGGSRSSQQCHSVRKARSAAALPRAPRQRRHGSLSPPPLSPSTEAPETPCLAPLARNDTTTTPRNGRERGQLSYRRHRHELSTNTDKTNTTAPTACTSASHPTGVVDAIAQTMVGEWMLKYVRRRKSFSVAESNGKDDSSNDRHKRWVWLAPYERSILWSSRQPSSGSALLGKTGRKLLIQSVLDVKDDNVAPKVMPLVFNRSILILTPQRALKFTASSAERHYLWLMALSFLAHSTQAVPGMISAPQASIGQQQQQQQQQKLPEFEPPRLKVSRGGIRDSILLAKGRKTLASRGGSSNVPSSNGVHSSSSRASEATSSRMMADSGSAASCGHSREQSREAAEAPFIPRFPERSAQAVATHGRKRSNTGGHVAPPLSFRGFSGPAGSGSSGPSTGNGSVDTAMSSDAYQTHGSSSTTWWNMSQMASQRTSEASSRPGNFFEAIGTIRMEAFINPLAHHQEKGSADERSDGRRSSTRRRYRHARRRYTRSQPRDSGSYKIANGGELHHDSARQQQAAEDGMLGNDPFKGF</sequence>
<dbReference type="GeneID" id="66068293"/>
<feature type="compositionally biased region" description="Basic and acidic residues" evidence="2">
    <location>
        <begin position="41"/>
        <end position="50"/>
    </location>
</feature>
<feature type="region of interest" description="Disordered" evidence="2">
    <location>
        <begin position="536"/>
        <end position="589"/>
    </location>
</feature>
<dbReference type="RefSeq" id="XP_043000948.1">
    <property type="nucleotide sequence ID" value="XM_043145013.1"/>
</dbReference>
<dbReference type="GO" id="GO:0005938">
    <property type="term" value="C:cell cortex"/>
    <property type="evidence" value="ECO:0007669"/>
    <property type="project" value="InterPro"/>
</dbReference>
<evidence type="ECO:0000313" key="5">
    <source>
        <dbReference type="Proteomes" id="UP000027002"/>
    </source>
</evidence>
<feature type="compositionally biased region" description="Polar residues" evidence="2">
    <location>
        <begin position="765"/>
        <end position="782"/>
    </location>
</feature>
<evidence type="ECO:0000256" key="2">
    <source>
        <dbReference type="SAM" id="MobiDB-lite"/>
    </source>
</evidence>
<feature type="domain" description="Pleckstrin homology" evidence="3">
    <location>
        <begin position="893"/>
        <end position="1024"/>
    </location>
</feature>
<dbReference type="PANTHER" id="PTHR28190">
    <property type="entry name" value="NUCLEAR MIGRATION PROTEIN NUM1"/>
    <property type="match status" value="1"/>
</dbReference>
<feature type="region of interest" description="Disordered" evidence="2">
    <location>
        <begin position="363"/>
        <end position="385"/>
    </location>
</feature>
<feature type="region of interest" description="Disordered" evidence="2">
    <location>
        <begin position="594"/>
        <end position="613"/>
    </location>
</feature>
<dbReference type="EMBL" id="CP072758">
    <property type="protein sequence ID" value="QUC23275.1"/>
    <property type="molecule type" value="Genomic_DNA"/>
</dbReference>
<dbReference type="InterPro" id="IPR024774">
    <property type="entry name" value="PH_dom-Mcp5-type"/>
</dbReference>
<feature type="region of interest" description="Disordered" evidence="2">
    <location>
        <begin position="409"/>
        <end position="432"/>
    </location>
</feature>
<dbReference type="InterPro" id="IPR053005">
    <property type="entry name" value="Nuclear_Pos-Cytoskel_Interact"/>
</dbReference>
<dbReference type="PANTHER" id="PTHR28190:SF2">
    <property type="entry name" value="MIGRATION PROTEIN, PUTATIVE (AFU_ORTHOLOGUE AFUA_2G07730)-RELATED"/>
    <property type="match status" value="1"/>
</dbReference>
<feature type="compositionally biased region" description="Basic residues" evidence="2">
    <location>
        <begin position="1261"/>
        <end position="1275"/>
    </location>
</feature>
<evidence type="ECO:0000256" key="1">
    <source>
        <dbReference type="SAM" id="Coils"/>
    </source>
</evidence>
<feature type="compositionally biased region" description="Polar residues" evidence="2">
    <location>
        <begin position="539"/>
        <end position="552"/>
    </location>
</feature>
<feature type="region of interest" description="Disordered" evidence="2">
    <location>
        <begin position="1245"/>
        <end position="1317"/>
    </location>
</feature>
<feature type="compositionally biased region" description="Low complexity" evidence="2">
    <location>
        <begin position="870"/>
        <end position="888"/>
    </location>
</feature>
<proteinExistence type="predicted"/>
<organism evidence="4 5">
    <name type="scientific">Ustilaginoidea virens</name>
    <name type="common">Rice false smut fungus</name>
    <name type="synonym">Villosiclava virens</name>
    <dbReference type="NCBI Taxonomy" id="1159556"/>
    <lineage>
        <taxon>Eukaryota</taxon>
        <taxon>Fungi</taxon>
        <taxon>Dikarya</taxon>
        <taxon>Ascomycota</taxon>
        <taxon>Pezizomycotina</taxon>
        <taxon>Sordariomycetes</taxon>
        <taxon>Hypocreomycetidae</taxon>
        <taxon>Hypocreales</taxon>
        <taxon>Clavicipitaceae</taxon>
        <taxon>Ustilaginoidea</taxon>
    </lineage>
</organism>
<dbReference type="GO" id="GO:0000226">
    <property type="term" value="P:microtubule cytoskeleton organization"/>
    <property type="evidence" value="ECO:0007669"/>
    <property type="project" value="TreeGrafter"/>
</dbReference>
<keyword evidence="1" id="KW-0175">Coiled coil</keyword>
<feature type="compositionally biased region" description="Polar residues" evidence="2">
    <location>
        <begin position="1187"/>
        <end position="1203"/>
    </location>
</feature>
<feature type="region of interest" description="Disordered" evidence="2">
    <location>
        <begin position="747"/>
        <end position="888"/>
    </location>
</feature>